<evidence type="ECO:0000256" key="6">
    <source>
        <dbReference type="SAM" id="SignalP"/>
    </source>
</evidence>
<evidence type="ECO:0000313" key="9">
    <source>
        <dbReference type="Proteomes" id="UP000694406"/>
    </source>
</evidence>
<dbReference type="InterPro" id="IPR013980">
    <property type="entry name" value="MANSC_dom"/>
</dbReference>
<evidence type="ECO:0000259" key="7">
    <source>
        <dbReference type="PROSITE" id="PS50986"/>
    </source>
</evidence>
<dbReference type="GO" id="GO:0030198">
    <property type="term" value="P:extracellular matrix organization"/>
    <property type="evidence" value="ECO:0007669"/>
    <property type="project" value="TreeGrafter"/>
</dbReference>
<keyword evidence="5" id="KW-0812">Transmembrane</keyword>
<dbReference type="GO" id="GO:0004867">
    <property type="term" value="F:serine-type endopeptidase inhibitor activity"/>
    <property type="evidence" value="ECO:0007669"/>
    <property type="project" value="TreeGrafter"/>
</dbReference>
<keyword evidence="2 6" id="KW-0732">Signal</keyword>
<dbReference type="PROSITE" id="PS50986">
    <property type="entry name" value="MANSC"/>
    <property type="match status" value="1"/>
</dbReference>
<evidence type="ECO:0000313" key="8">
    <source>
        <dbReference type="Ensembl" id="ENSLLTP00000016932.1"/>
    </source>
</evidence>
<sequence length="350" mass="38741">MFLLVALSEALLFWAWVCRSEGLCSPTTFYKNCWIRRFPGLSVDLEHSQKQGAHILNLYAASTAGQCSRACCVLKDVSCNLAVFYYKTNIHDVNCIHMYCPVLESCIVKPTSSVILYNITPGIDPDLLVFEKLSFKDINIRSSFNKWERHGGARVADLVTDQGELSSPRFLFLEAFSSTTAPKPDMDRTSRSSAVDAALKNSPVTLMVAASAMDHSVKAAEILPGRNTSTTTSDKVKTSPVSVPAPIWTTSLSSSGVLPNNSKPLNETKVYSGRNNHSDDEGQWPTQEMVGRGAWFPLIVLCFLLAFMCCCCCGIFLATGWKRRGRYKPRQKGRSAPNQFIKYTAIKSSF</sequence>
<dbReference type="GO" id="GO:0060429">
    <property type="term" value="P:epithelium development"/>
    <property type="evidence" value="ECO:0007669"/>
    <property type="project" value="TreeGrafter"/>
</dbReference>
<organism evidence="8 9">
    <name type="scientific">Laticauda laticaudata</name>
    <name type="common">Blue-ringed sea krait</name>
    <name type="synonym">Blue-lipped sea krait</name>
    <dbReference type="NCBI Taxonomy" id="8630"/>
    <lineage>
        <taxon>Eukaryota</taxon>
        <taxon>Metazoa</taxon>
        <taxon>Chordata</taxon>
        <taxon>Craniata</taxon>
        <taxon>Vertebrata</taxon>
        <taxon>Euteleostomi</taxon>
        <taxon>Lepidosauria</taxon>
        <taxon>Squamata</taxon>
        <taxon>Bifurcata</taxon>
        <taxon>Unidentata</taxon>
        <taxon>Episquamata</taxon>
        <taxon>Toxicofera</taxon>
        <taxon>Serpentes</taxon>
        <taxon>Colubroidea</taxon>
        <taxon>Elapidae</taxon>
        <taxon>Laticaudinae</taxon>
        <taxon>Laticauda</taxon>
    </lineage>
</organism>
<evidence type="ECO:0000256" key="2">
    <source>
        <dbReference type="ARBA" id="ARBA00022729"/>
    </source>
</evidence>
<comment type="subcellular location">
    <subcellularLocation>
        <location evidence="1">Membrane</location>
    </subcellularLocation>
</comment>
<dbReference type="PANTHER" id="PTHR46750">
    <property type="entry name" value="KUNITZ-TYPE PROTEASE INHIBITOR 1"/>
    <property type="match status" value="1"/>
</dbReference>
<evidence type="ECO:0000256" key="1">
    <source>
        <dbReference type="ARBA" id="ARBA00004370"/>
    </source>
</evidence>
<dbReference type="SMART" id="SM00765">
    <property type="entry name" value="MANEC"/>
    <property type="match status" value="1"/>
</dbReference>
<name>A0A8C5SEP9_LATLA</name>
<feature type="signal peptide" evidence="6">
    <location>
        <begin position="1"/>
        <end position="22"/>
    </location>
</feature>
<reference evidence="8" key="2">
    <citation type="submission" date="2025-09" db="UniProtKB">
        <authorList>
            <consortium name="Ensembl"/>
        </authorList>
    </citation>
    <scope>IDENTIFICATION</scope>
</reference>
<dbReference type="InterPro" id="IPR011106">
    <property type="entry name" value="MANSC_N"/>
</dbReference>
<accession>A0A8C5SEP9</accession>
<feature type="domain" description="MANSC" evidence="7">
    <location>
        <begin position="37"/>
        <end position="117"/>
    </location>
</feature>
<dbReference type="Proteomes" id="UP000694406">
    <property type="component" value="Unplaced"/>
</dbReference>
<dbReference type="PANTHER" id="PTHR46750:SF2">
    <property type="entry name" value="MANSC DOMAIN-CONTAINING PROTEIN 4"/>
    <property type="match status" value="1"/>
</dbReference>
<protein>
    <recommendedName>
        <fullName evidence="7">MANSC domain-containing protein</fullName>
    </recommendedName>
</protein>
<dbReference type="GO" id="GO:0005886">
    <property type="term" value="C:plasma membrane"/>
    <property type="evidence" value="ECO:0007669"/>
    <property type="project" value="TreeGrafter"/>
</dbReference>
<dbReference type="GeneTree" id="ENSGT00940000153377"/>
<dbReference type="GO" id="GO:0008544">
    <property type="term" value="P:epidermis development"/>
    <property type="evidence" value="ECO:0007669"/>
    <property type="project" value="TreeGrafter"/>
</dbReference>
<reference evidence="8" key="1">
    <citation type="submission" date="2025-08" db="UniProtKB">
        <authorList>
            <consortium name="Ensembl"/>
        </authorList>
    </citation>
    <scope>IDENTIFICATION</scope>
</reference>
<keyword evidence="5" id="KW-1133">Transmembrane helix</keyword>
<proteinExistence type="predicted"/>
<dbReference type="Ensembl" id="ENSLLTT00000017570.1">
    <property type="protein sequence ID" value="ENSLLTP00000016932.1"/>
    <property type="gene ID" value="ENSLLTG00000012900.1"/>
</dbReference>
<evidence type="ECO:0000256" key="5">
    <source>
        <dbReference type="SAM" id="Phobius"/>
    </source>
</evidence>
<feature type="transmembrane region" description="Helical" evidence="5">
    <location>
        <begin position="295"/>
        <end position="321"/>
    </location>
</feature>
<keyword evidence="4" id="KW-0325">Glycoprotein</keyword>
<evidence type="ECO:0000256" key="4">
    <source>
        <dbReference type="ARBA" id="ARBA00023180"/>
    </source>
</evidence>
<evidence type="ECO:0000256" key="3">
    <source>
        <dbReference type="ARBA" id="ARBA00023136"/>
    </source>
</evidence>
<dbReference type="Pfam" id="PF07502">
    <property type="entry name" value="MANEC"/>
    <property type="match status" value="1"/>
</dbReference>
<dbReference type="AlphaFoldDB" id="A0A8C5SEP9"/>
<keyword evidence="3 5" id="KW-0472">Membrane</keyword>
<keyword evidence="9" id="KW-1185">Reference proteome</keyword>
<feature type="chain" id="PRO_5034450043" description="MANSC domain-containing protein" evidence="6">
    <location>
        <begin position="23"/>
        <end position="350"/>
    </location>
</feature>